<evidence type="ECO:0000256" key="1">
    <source>
        <dbReference type="SAM" id="MobiDB-lite"/>
    </source>
</evidence>
<keyword evidence="3" id="KW-1185">Reference proteome</keyword>
<organism evidence="2 3">
    <name type="scientific">Penicillium cinerascens</name>
    <dbReference type="NCBI Taxonomy" id="70096"/>
    <lineage>
        <taxon>Eukaryota</taxon>
        <taxon>Fungi</taxon>
        <taxon>Dikarya</taxon>
        <taxon>Ascomycota</taxon>
        <taxon>Pezizomycotina</taxon>
        <taxon>Eurotiomycetes</taxon>
        <taxon>Eurotiomycetidae</taxon>
        <taxon>Eurotiales</taxon>
        <taxon>Aspergillaceae</taxon>
        <taxon>Penicillium</taxon>
    </lineage>
</organism>
<evidence type="ECO:0000313" key="3">
    <source>
        <dbReference type="Proteomes" id="UP001150904"/>
    </source>
</evidence>
<dbReference type="EMBL" id="JAPQKR010000016">
    <property type="protein sequence ID" value="KAJ5190862.1"/>
    <property type="molecule type" value="Genomic_DNA"/>
</dbReference>
<dbReference type="GeneID" id="83184204"/>
<accession>A0A9W9J6N3</accession>
<proteinExistence type="predicted"/>
<feature type="compositionally biased region" description="Basic residues" evidence="1">
    <location>
        <begin position="1"/>
        <end position="11"/>
    </location>
</feature>
<sequence length="416" mass="45489">MVGRAPKKRRTKADDEILPLPQEPRVTPSANLYQSAQDSGSLSQPEASMSMLAGHLPALNNSMGGFAMGDYPAISAETEINSYLQNLLSEYPDLPLISPGATDPFWLSTGNVVLDQSSHMHKTSNSDGASGTTGPRQPSVPSSHTSATSVMSNKNTPSSVGPLQTAESVRSRLVEHTDTRIPSIYRDQSMVSQYPHAAALMRIIEYLEEQLQIPRVPIDQAMRLNRQAMTKVREVSNTDEFRRCQSCPLLAATVMDLVVGLYELVILSIQRPRGEGDAIPSPDQNNLPLGQSPLQQGIGTVDMTSDGSSPGSAISGASEPPLFQFGCLEFDPDEQVMFRAAMVRRDLRRCVETIQFCIQEIIERQKLATNSRDSPISRGISQARGPSSNVHTQWYQEMAYRAKELLSALPAQCGHH</sequence>
<dbReference type="Proteomes" id="UP001150904">
    <property type="component" value="Unassembled WGS sequence"/>
</dbReference>
<comment type="caution">
    <text evidence="2">The sequence shown here is derived from an EMBL/GenBank/DDBJ whole genome shotgun (WGS) entry which is preliminary data.</text>
</comment>
<feature type="region of interest" description="Disordered" evidence="1">
    <location>
        <begin position="118"/>
        <end position="172"/>
    </location>
</feature>
<gene>
    <name evidence="2" type="ORF">N7498_009847</name>
</gene>
<evidence type="ECO:0008006" key="4">
    <source>
        <dbReference type="Google" id="ProtNLM"/>
    </source>
</evidence>
<dbReference type="OrthoDB" id="2740448at2759"/>
<feature type="region of interest" description="Disordered" evidence="1">
    <location>
        <begin position="1"/>
        <end position="46"/>
    </location>
</feature>
<reference evidence="2" key="2">
    <citation type="journal article" date="2023" name="IMA Fungus">
        <title>Comparative genomic study of the Penicillium genus elucidates a diverse pangenome and 15 lateral gene transfer events.</title>
        <authorList>
            <person name="Petersen C."/>
            <person name="Sorensen T."/>
            <person name="Nielsen M.R."/>
            <person name="Sondergaard T.E."/>
            <person name="Sorensen J.L."/>
            <person name="Fitzpatrick D.A."/>
            <person name="Frisvad J.C."/>
            <person name="Nielsen K.L."/>
        </authorList>
    </citation>
    <scope>NUCLEOTIDE SEQUENCE</scope>
    <source>
        <strain evidence="2">IBT 15544</strain>
    </source>
</reference>
<name>A0A9W9J6N3_9EURO</name>
<feature type="compositionally biased region" description="Polar residues" evidence="1">
    <location>
        <begin position="28"/>
        <end position="46"/>
    </location>
</feature>
<feature type="compositionally biased region" description="Polar residues" evidence="1">
    <location>
        <begin position="118"/>
        <end position="168"/>
    </location>
</feature>
<dbReference type="RefSeq" id="XP_058303802.1">
    <property type="nucleotide sequence ID" value="XM_058456903.1"/>
</dbReference>
<evidence type="ECO:0000313" key="2">
    <source>
        <dbReference type="EMBL" id="KAJ5190862.1"/>
    </source>
</evidence>
<reference evidence="2" key="1">
    <citation type="submission" date="2022-12" db="EMBL/GenBank/DDBJ databases">
        <authorList>
            <person name="Petersen C."/>
        </authorList>
    </citation>
    <scope>NUCLEOTIDE SEQUENCE</scope>
    <source>
        <strain evidence="2">IBT 15544</strain>
    </source>
</reference>
<dbReference type="AlphaFoldDB" id="A0A9W9J6N3"/>
<protein>
    <recommendedName>
        <fullName evidence="4">Aflatoxin regulatory protein domain-containing protein</fullName>
    </recommendedName>
</protein>